<evidence type="ECO:0008006" key="4">
    <source>
        <dbReference type="Google" id="ProtNLM"/>
    </source>
</evidence>
<feature type="transmembrane region" description="Helical" evidence="1">
    <location>
        <begin position="167"/>
        <end position="187"/>
    </location>
</feature>
<dbReference type="Proteomes" id="UP000183794">
    <property type="component" value="Unassembled WGS sequence"/>
</dbReference>
<keyword evidence="1" id="KW-0472">Membrane</keyword>
<feature type="transmembrane region" description="Helical" evidence="1">
    <location>
        <begin position="193"/>
        <end position="215"/>
    </location>
</feature>
<feature type="transmembrane region" description="Helical" evidence="1">
    <location>
        <begin position="227"/>
        <end position="246"/>
    </location>
</feature>
<feature type="transmembrane region" description="Helical" evidence="1">
    <location>
        <begin position="93"/>
        <end position="110"/>
    </location>
</feature>
<protein>
    <recommendedName>
        <fullName evidence="4">RarD protein</fullName>
    </recommendedName>
</protein>
<keyword evidence="1" id="KW-1133">Transmembrane helix</keyword>
<evidence type="ECO:0000256" key="1">
    <source>
        <dbReference type="SAM" id="Phobius"/>
    </source>
</evidence>
<reference evidence="2 3" key="1">
    <citation type="submission" date="2016-11" db="EMBL/GenBank/DDBJ databases">
        <authorList>
            <person name="Jaros S."/>
            <person name="Januszkiewicz K."/>
            <person name="Wedrychowicz H."/>
        </authorList>
    </citation>
    <scope>NUCLEOTIDE SEQUENCE [LARGE SCALE GENOMIC DNA]</scope>
    <source>
        <strain evidence="2">NVI 5450</strain>
    </source>
</reference>
<feature type="transmembrane region" description="Helical" evidence="1">
    <location>
        <begin position="252"/>
        <end position="271"/>
    </location>
</feature>
<organism evidence="2 3">
    <name type="scientific">Moritella viscosa</name>
    <dbReference type="NCBI Taxonomy" id="80854"/>
    <lineage>
        <taxon>Bacteria</taxon>
        <taxon>Pseudomonadati</taxon>
        <taxon>Pseudomonadota</taxon>
        <taxon>Gammaproteobacteria</taxon>
        <taxon>Alteromonadales</taxon>
        <taxon>Moritellaceae</taxon>
        <taxon>Moritella</taxon>
    </lineage>
</organism>
<evidence type="ECO:0000313" key="3">
    <source>
        <dbReference type="Proteomes" id="UP000183794"/>
    </source>
</evidence>
<keyword evidence="1" id="KW-0812">Transmembrane</keyword>
<proteinExistence type="predicted"/>
<feature type="transmembrane region" description="Helical" evidence="1">
    <location>
        <begin position="31"/>
        <end position="52"/>
    </location>
</feature>
<evidence type="ECO:0000313" key="2">
    <source>
        <dbReference type="EMBL" id="SGZ00732.1"/>
    </source>
</evidence>
<feature type="transmembrane region" description="Helical" evidence="1">
    <location>
        <begin position="64"/>
        <end position="81"/>
    </location>
</feature>
<accession>A0A1K9ZQB0</accession>
<dbReference type="EMBL" id="FPLD01000064">
    <property type="protein sequence ID" value="SGZ00732.1"/>
    <property type="molecule type" value="Genomic_DNA"/>
</dbReference>
<gene>
    <name evidence="2" type="ORF">NVI5450_2338</name>
</gene>
<sequence length="281" mass="31452">MNKYHLQAIFANIIWGSLPIYFYLIGEYPPLFLLSIQIVSTFLVLLIFTSVVKSKGIALRRLSMSLVPSILLTINWGGYAIAVKSGYVIEASYAYLILPILLLSMSLLLGNENDLNKKICVFMSLFIIAVECYINGIFPIVGFMIAAPFAGYILWHSKYNQHPIESLLHETFLMLPLGIGLYFYIGIGDIKQVSTAGIFGLLIFGFITVFPLVLFVNSSQKVSFNILSLYQFISPVLGMTIAIYLYGQTFEAHTVVSYSALIFVLIVYNLTNLKGKIYEPS</sequence>
<dbReference type="AlphaFoldDB" id="A0A1K9ZQB0"/>
<feature type="transmembrane region" description="Helical" evidence="1">
    <location>
        <begin position="122"/>
        <end position="155"/>
    </location>
</feature>
<feature type="transmembrane region" description="Helical" evidence="1">
    <location>
        <begin position="6"/>
        <end position="24"/>
    </location>
</feature>
<name>A0A1K9ZQB0_9GAMM</name>